<dbReference type="GO" id="GO:0071035">
    <property type="term" value="P:nuclear polyadenylation-dependent rRNA catabolic process"/>
    <property type="evidence" value="ECO:0007669"/>
    <property type="project" value="TreeGrafter"/>
</dbReference>
<organism evidence="13 14">
    <name type="scientific">Penicillium brasilianum</name>
    <dbReference type="NCBI Taxonomy" id="104259"/>
    <lineage>
        <taxon>Eukaryota</taxon>
        <taxon>Fungi</taxon>
        <taxon>Dikarya</taxon>
        <taxon>Ascomycota</taxon>
        <taxon>Pezizomycotina</taxon>
        <taxon>Eurotiomycetes</taxon>
        <taxon>Eurotiomycetidae</taxon>
        <taxon>Eurotiales</taxon>
        <taxon>Aspergillaceae</taxon>
        <taxon>Penicillium</taxon>
    </lineage>
</organism>
<dbReference type="GO" id="GO:0071038">
    <property type="term" value="P:TRAMP-dependent tRNA surveillance pathway"/>
    <property type="evidence" value="ECO:0007669"/>
    <property type="project" value="TreeGrafter"/>
</dbReference>
<dbReference type="GO" id="GO:0000177">
    <property type="term" value="C:cytoplasmic exosome (RNase complex)"/>
    <property type="evidence" value="ECO:0007669"/>
    <property type="project" value="TreeGrafter"/>
</dbReference>
<dbReference type="InterPro" id="IPR036345">
    <property type="entry name" value="ExoRNase_PH_dom2_sf"/>
</dbReference>
<keyword evidence="8" id="KW-0694">RNA-binding</keyword>
<evidence type="ECO:0000256" key="9">
    <source>
        <dbReference type="ARBA" id="ARBA00023242"/>
    </source>
</evidence>
<evidence type="ECO:0000256" key="5">
    <source>
        <dbReference type="ARBA" id="ARBA00022490"/>
    </source>
</evidence>
<dbReference type="InterPro" id="IPR033100">
    <property type="entry name" value="Rrp45"/>
</dbReference>
<dbReference type="GO" id="GO:0005730">
    <property type="term" value="C:nucleolus"/>
    <property type="evidence" value="ECO:0007669"/>
    <property type="project" value="UniProtKB-SubCell"/>
</dbReference>
<evidence type="ECO:0000259" key="12">
    <source>
        <dbReference type="Pfam" id="PF03725"/>
    </source>
</evidence>
<name>A0A1S9RDF4_PENBI</name>
<keyword evidence="6" id="KW-0698">rRNA processing</keyword>
<evidence type="ECO:0000256" key="7">
    <source>
        <dbReference type="ARBA" id="ARBA00022835"/>
    </source>
</evidence>
<evidence type="ECO:0000256" key="3">
    <source>
        <dbReference type="ARBA" id="ARBA00006678"/>
    </source>
</evidence>
<dbReference type="InterPro" id="IPR020568">
    <property type="entry name" value="Ribosomal_Su5_D2-typ_SF"/>
</dbReference>
<dbReference type="CDD" id="cd11368">
    <property type="entry name" value="RNase_PH_RRP45"/>
    <property type="match status" value="1"/>
</dbReference>
<reference evidence="14" key="1">
    <citation type="submission" date="2015-09" db="EMBL/GenBank/DDBJ databases">
        <authorList>
            <person name="Fill T.P."/>
            <person name="Baretta J.F."/>
            <person name="de Almeida L.G."/>
            <person name="Rocha M."/>
            <person name="de Souza D.H."/>
            <person name="Malavazi I."/>
            <person name="Cerdeira L.T."/>
            <person name="Hong H."/>
            <person name="Samborskyy M."/>
            <person name="de Vasconcelos A.T."/>
            <person name="Leadlay P."/>
            <person name="Rodrigues-Filho E."/>
        </authorList>
    </citation>
    <scope>NUCLEOTIDE SEQUENCE [LARGE SCALE GENOMIC DNA]</scope>
    <source>
        <strain evidence="14">LaBioMMi 136</strain>
    </source>
</reference>
<evidence type="ECO:0000256" key="6">
    <source>
        <dbReference type="ARBA" id="ARBA00022552"/>
    </source>
</evidence>
<dbReference type="Gene3D" id="3.30.230.70">
    <property type="entry name" value="GHMP Kinase, N-terminal domain"/>
    <property type="match status" value="1"/>
</dbReference>
<dbReference type="InterPro" id="IPR050590">
    <property type="entry name" value="Exosome_comp_Rrp42_subfam"/>
</dbReference>
<dbReference type="EMBL" id="LJBN01000200">
    <property type="protein sequence ID" value="OOQ83290.1"/>
    <property type="molecule type" value="Genomic_DNA"/>
</dbReference>
<evidence type="ECO:0000256" key="10">
    <source>
        <dbReference type="ARBA" id="ARBA00077933"/>
    </source>
</evidence>
<proteinExistence type="inferred from homology"/>
<keyword evidence="5" id="KW-0963">Cytoplasm</keyword>
<accession>A0A1S9RDF4</accession>
<keyword evidence="9" id="KW-0539">Nucleus</keyword>
<dbReference type="Pfam" id="PF03725">
    <property type="entry name" value="RNase_PH_C"/>
    <property type="match status" value="1"/>
</dbReference>
<evidence type="ECO:0000259" key="11">
    <source>
        <dbReference type="Pfam" id="PF01138"/>
    </source>
</evidence>
<dbReference type="InterPro" id="IPR027408">
    <property type="entry name" value="PNPase/RNase_PH_dom_sf"/>
</dbReference>
<dbReference type="GO" id="GO:0016075">
    <property type="term" value="P:rRNA catabolic process"/>
    <property type="evidence" value="ECO:0007669"/>
    <property type="project" value="TreeGrafter"/>
</dbReference>
<dbReference type="PANTHER" id="PTHR11097">
    <property type="entry name" value="EXOSOME COMPLEX EXONUCLEASE RIBOSOMAL RNA PROCESSING PROTEIN"/>
    <property type="match status" value="1"/>
</dbReference>
<dbReference type="Pfam" id="PF01138">
    <property type="entry name" value="RNase_PH"/>
    <property type="match status" value="1"/>
</dbReference>
<evidence type="ECO:0000256" key="4">
    <source>
        <dbReference type="ARBA" id="ARBA00019572"/>
    </source>
</evidence>
<dbReference type="GO" id="GO:0071028">
    <property type="term" value="P:nuclear mRNA surveillance"/>
    <property type="evidence" value="ECO:0007669"/>
    <property type="project" value="TreeGrafter"/>
</dbReference>
<feature type="domain" description="Exoribonuclease phosphorolytic" evidence="12">
    <location>
        <begin position="219"/>
        <end position="273"/>
    </location>
</feature>
<evidence type="ECO:0000256" key="2">
    <source>
        <dbReference type="ARBA" id="ARBA00004604"/>
    </source>
</evidence>
<dbReference type="PANTHER" id="PTHR11097:SF14">
    <property type="entry name" value="EXOSOME COMPLEX COMPONENT RRP45"/>
    <property type="match status" value="1"/>
</dbReference>
<protein>
    <recommendedName>
        <fullName evidence="4">Exosome complex component RRP45</fullName>
    </recommendedName>
    <alternativeName>
        <fullName evidence="10">Ribosomal RNA-processing protein 45</fullName>
    </alternativeName>
</protein>
<dbReference type="GO" id="GO:0034476">
    <property type="term" value="P:U5 snRNA 3'-end processing"/>
    <property type="evidence" value="ECO:0007669"/>
    <property type="project" value="TreeGrafter"/>
</dbReference>
<dbReference type="GO" id="GO:0000467">
    <property type="term" value="P:exonucleolytic trimming to generate mature 3'-end of 5.8S rRNA from tricistronic rRNA transcript (SSU-rRNA, 5.8S rRNA, LSU-rRNA)"/>
    <property type="evidence" value="ECO:0007669"/>
    <property type="project" value="TreeGrafter"/>
</dbReference>
<gene>
    <name evidence="13" type="primary">rrp45</name>
    <name evidence="13" type="ORF">PEBR_35333</name>
</gene>
<evidence type="ECO:0000256" key="8">
    <source>
        <dbReference type="ARBA" id="ARBA00022884"/>
    </source>
</evidence>
<dbReference type="AlphaFoldDB" id="A0A1S9RDF4"/>
<dbReference type="GO" id="GO:0034473">
    <property type="term" value="P:U1 snRNA 3'-end processing"/>
    <property type="evidence" value="ECO:0007669"/>
    <property type="project" value="TreeGrafter"/>
</dbReference>
<feature type="domain" description="Exoribonuclease phosphorolytic" evidence="11">
    <location>
        <begin position="59"/>
        <end position="191"/>
    </location>
</feature>
<comment type="caution">
    <text evidence="13">The sequence shown here is derived from an EMBL/GenBank/DDBJ whole genome shotgun (WGS) entry which is preliminary data.</text>
</comment>
<dbReference type="InterPro" id="IPR015847">
    <property type="entry name" value="ExoRNase_PH_dom2"/>
</dbReference>
<comment type="similarity">
    <text evidence="3">Belongs to the RNase PH family.</text>
</comment>
<evidence type="ECO:0000313" key="13">
    <source>
        <dbReference type="EMBL" id="OOQ83290.1"/>
    </source>
</evidence>
<evidence type="ECO:0000313" key="14">
    <source>
        <dbReference type="Proteomes" id="UP000190744"/>
    </source>
</evidence>
<dbReference type="GO" id="GO:0035925">
    <property type="term" value="F:mRNA 3'-UTR AU-rich region binding"/>
    <property type="evidence" value="ECO:0007669"/>
    <property type="project" value="TreeGrafter"/>
</dbReference>
<keyword evidence="7" id="KW-0271">Exosome</keyword>
<dbReference type="GO" id="GO:0000176">
    <property type="term" value="C:nuclear exosome (RNase complex)"/>
    <property type="evidence" value="ECO:0007669"/>
    <property type="project" value="TreeGrafter"/>
</dbReference>
<dbReference type="GO" id="GO:0034475">
    <property type="term" value="P:U4 snRNA 3'-end processing"/>
    <property type="evidence" value="ECO:0007669"/>
    <property type="project" value="TreeGrafter"/>
</dbReference>
<dbReference type="Proteomes" id="UP000190744">
    <property type="component" value="Unassembled WGS sequence"/>
</dbReference>
<comment type="subcellular location">
    <subcellularLocation>
        <location evidence="1">Cytoplasm</location>
    </subcellularLocation>
    <subcellularLocation>
        <location evidence="2">Nucleus</location>
        <location evidence="2">Nucleolus</location>
    </subcellularLocation>
</comment>
<evidence type="ECO:0000256" key="1">
    <source>
        <dbReference type="ARBA" id="ARBA00004496"/>
    </source>
</evidence>
<dbReference type="SUPFAM" id="SSF54211">
    <property type="entry name" value="Ribosomal protein S5 domain 2-like"/>
    <property type="match status" value="1"/>
</dbReference>
<sequence>MERAPAKRIIKKFPLHRRSPAISVVRKMSKEASLSVAEREFILEALQQDVRLDGRAFDQYRPLKISFGDEYGHVKLELGKTSIVVRISSEVTKPRDDRPFDGLFNINLELSAMGSPAWENGRSNDLEASVTHVLDSVIRRSNALDTESLCILKGVSCWSIRADVHVLGYDGNLTDAACIAVMTGLQHFRRPDAVVRDGQVVVYGVEERVPVALNITHKPLSVTFNTFNEGRHIILDATRKEEQASEGELVIGINNGGEVCFTSKFSGAPIDAMEVVIHIRVALDKVKELNAQIEKVMQADLAERAKKGMAEESRAENDR</sequence>
<dbReference type="SUPFAM" id="SSF55666">
    <property type="entry name" value="Ribonuclease PH domain 2-like"/>
    <property type="match status" value="1"/>
</dbReference>
<dbReference type="InterPro" id="IPR001247">
    <property type="entry name" value="ExoRNase_PH_dom1"/>
</dbReference>
<dbReference type="FunFam" id="3.30.230.70:FF:000005">
    <property type="entry name" value="Exosome complex component RRP45"/>
    <property type="match status" value="1"/>
</dbReference>